<evidence type="ECO:0000313" key="4">
    <source>
        <dbReference type="Proteomes" id="UP000298030"/>
    </source>
</evidence>
<comment type="caution">
    <text evidence="3">The sequence shown here is derived from an EMBL/GenBank/DDBJ whole genome shotgun (WGS) entry which is preliminary data.</text>
</comment>
<proteinExistence type="predicted"/>
<keyword evidence="4" id="KW-1185">Reference proteome</keyword>
<keyword evidence="2" id="KW-0472">Membrane</keyword>
<feature type="region of interest" description="Disordered" evidence="1">
    <location>
        <begin position="39"/>
        <end position="106"/>
    </location>
</feature>
<feature type="compositionally biased region" description="Basic and acidic residues" evidence="1">
    <location>
        <begin position="39"/>
        <end position="48"/>
    </location>
</feature>
<feature type="compositionally biased region" description="Basic and acidic residues" evidence="1">
    <location>
        <begin position="80"/>
        <end position="93"/>
    </location>
</feature>
<dbReference type="Proteomes" id="UP000298030">
    <property type="component" value="Unassembled WGS sequence"/>
</dbReference>
<dbReference type="AlphaFoldDB" id="A0A4Y7SNN7"/>
<protein>
    <submittedName>
        <fullName evidence="3">Uncharacterized protein</fullName>
    </submittedName>
</protein>
<organism evidence="3 4">
    <name type="scientific">Coprinellus micaceus</name>
    <name type="common">Glistening ink-cap mushroom</name>
    <name type="synonym">Coprinus micaceus</name>
    <dbReference type="NCBI Taxonomy" id="71717"/>
    <lineage>
        <taxon>Eukaryota</taxon>
        <taxon>Fungi</taxon>
        <taxon>Dikarya</taxon>
        <taxon>Basidiomycota</taxon>
        <taxon>Agaricomycotina</taxon>
        <taxon>Agaricomycetes</taxon>
        <taxon>Agaricomycetidae</taxon>
        <taxon>Agaricales</taxon>
        <taxon>Agaricineae</taxon>
        <taxon>Psathyrellaceae</taxon>
        <taxon>Coprinellus</taxon>
    </lineage>
</organism>
<evidence type="ECO:0000256" key="2">
    <source>
        <dbReference type="SAM" id="Phobius"/>
    </source>
</evidence>
<reference evidence="3 4" key="1">
    <citation type="journal article" date="2019" name="Nat. Ecol. Evol.">
        <title>Megaphylogeny resolves global patterns of mushroom evolution.</title>
        <authorList>
            <person name="Varga T."/>
            <person name="Krizsan K."/>
            <person name="Foldi C."/>
            <person name="Dima B."/>
            <person name="Sanchez-Garcia M."/>
            <person name="Sanchez-Ramirez S."/>
            <person name="Szollosi G.J."/>
            <person name="Szarkandi J.G."/>
            <person name="Papp V."/>
            <person name="Albert L."/>
            <person name="Andreopoulos W."/>
            <person name="Angelini C."/>
            <person name="Antonin V."/>
            <person name="Barry K.W."/>
            <person name="Bougher N.L."/>
            <person name="Buchanan P."/>
            <person name="Buyck B."/>
            <person name="Bense V."/>
            <person name="Catcheside P."/>
            <person name="Chovatia M."/>
            <person name="Cooper J."/>
            <person name="Damon W."/>
            <person name="Desjardin D."/>
            <person name="Finy P."/>
            <person name="Geml J."/>
            <person name="Haridas S."/>
            <person name="Hughes K."/>
            <person name="Justo A."/>
            <person name="Karasinski D."/>
            <person name="Kautmanova I."/>
            <person name="Kiss B."/>
            <person name="Kocsube S."/>
            <person name="Kotiranta H."/>
            <person name="LaButti K.M."/>
            <person name="Lechner B.E."/>
            <person name="Liimatainen K."/>
            <person name="Lipzen A."/>
            <person name="Lukacs Z."/>
            <person name="Mihaltcheva S."/>
            <person name="Morgado L.N."/>
            <person name="Niskanen T."/>
            <person name="Noordeloos M.E."/>
            <person name="Ohm R.A."/>
            <person name="Ortiz-Santana B."/>
            <person name="Ovrebo C."/>
            <person name="Racz N."/>
            <person name="Riley R."/>
            <person name="Savchenko A."/>
            <person name="Shiryaev A."/>
            <person name="Soop K."/>
            <person name="Spirin V."/>
            <person name="Szebenyi C."/>
            <person name="Tomsovsky M."/>
            <person name="Tulloss R.E."/>
            <person name="Uehling J."/>
            <person name="Grigoriev I.V."/>
            <person name="Vagvolgyi C."/>
            <person name="Papp T."/>
            <person name="Martin F.M."/>
            <person name="Miettinen O."/>
            <person name="Hibbett D.S."/>
            <person name="Nagy L.G."/>
        </authorList>
    </citation>
    <scope>NUCLEOTIDE SEQUENCE [LARGE SCALE GENOMIC DNA]</scope>
    <source>
        <strain evidence="3 4">FP101781</strain>
    </source>
</reference>
<dbReference type="EMBL" id="QPFP01000077">
    <property type="protein sequence ID" value="TEB23513.1"/>
    <property type="molecule type" value="Genomic_DNA"/>
</dbReference>
<accession>A0A4Y7SNN7</accession>
<evidence type="ECO:0000313" key="3">
    <source>
        <dbReference type="EMBL" id="TEB23513.1"/>
    </source>
</evidence>
<gene>
    <name evidence="3" type="ORF">FA13DRAFT_1739966</name>
</gene>
<sequence>MHGGVVFSWAQRKGLPWASLLWISALTVYSLPRARGYHSDQAKGKDALQRLSSRQPKFPENLISMTPPKCWSRAGASSPDIHRFEAVHTESRSAPRHATARPTRTR</sequence>
<feature type="transmembrane region" description="Helical" evidence="2">
    <location>
        <begin position="14"/>
        <end position="31"/>
    </location>
</feature>
<name>A0A4Y7SNN7_COPMI</name>
<keyword evidence="2" id="KW-0812">Transmembrane</keyword>
<feature type="compositionally biased region" description="Basic residues" evidence="1">
    <location>
        <begin position="94"/>
        <end position="106"/>
    </location>
</feature>
<evidence type="ECO:0000256" key="1">
    <source>
        <dbReference type="SAM" id="MobiDB-lite"/>
    </source>
</evidence>
<keyword evidence="2" id="KW-1133">Transmembrane helix</keyword>